<proteinExistence type="inferred from homology"/>
<dbReference type="GO" id="GO:0006364">
    <property type="term" value="P:rRNA processing"/>
    <property type="evidence" value="ECO:0007669"/>
    <property type="project" value="InterPro"/>
</dbReference>
<keyword evidence="4" id="KW-0539">Nucleus</keyword>
<dbReference type="AlphaFoldDB" id="A0A3P6TFF7"/>
<sequence>MSESEGSDFDEEAHTKLLNNVNSLGSTAKRGPLLKKCPKKVEVKELVNLIRSTRNVDDVKKKVIKRKGKMKGKDEPRTLQAPSHRLVRERIESSIAYSDIRKDLEEWAPVVRKNRLAEQLVFPLIEDPLFQRTASDLVLSFKPRTPMEIELAKLLKTSSNNLRDGEEYTEAELELIRAMSLKEAKAKWAELKKMRALVGYREAKLKRQAKIKSKSYHRHLKRRKRKQMIKEFEDMMARDPAAAKEKLEEIDRQRILERATLKHRNGGKGIQQLSRYANRNKDFKKIYEEQIRFGRELVEKHGREKDSDSDSELKSANSGKLSGANMLEKVAEMLDKEEHEKGSTNQQLKAKLYEMREQERDALRKSALQATDTKFVSHQRNEMSTDAVDKSKAGSEKAVEMNWGPNEAVNDEEQPNEVQLQLNIPEKSGQDCAEKKAGEQSKKDLKNLKRKKSSEKMKDKKRSKDVNNVDIDQLFEKAEKELSEYALKKYELLKLEGEKSKLDRNLLPSGSEPVVTIPKQKGKESAAEAEKAVTDISLDPRHFLQVETMALPQVSADFVEIMEDTSQLAEDQEEIIAKAFEDVDVIGDFEAEKEAVEAAENPKDIDLRLQGWGSWTGPGITDRRKKEFIIKTPKKKRKDAGKTGLIISETVDPSIEKFQLKSVPFPYTTVEDYEAVVRQPLGKEWNPQRIHMKLIRPGIITKAGRIIRPLNKSVLENESDEEN</sequence>
<feature type="compositionally biased region" description="Basic and acidic residues" evidence="5">
    <location>
        <begin position="329"/>
        <end position="342"/>
    </location>
</feature>
<keyword evidence="7" id="KW-1185">Reference proteome</keyword>
<name>A0A3P6TFF7_LITSI</name>
<comment type="similarity">
    <text evidence="2">Belongs to the UTP14 family.</text>
</comment>
<feature type="region of interest" description="Disordered" evidence="5">
    <location>
        <begin position="299"/>
        <end position="465"/>
    </location>
</feature>
<reference evidence="6 7" key="1">
    <citation type="submission" date="2018-08" db="EMBL/GenBank/DDBJ databases">
        <authorList>
            <person name="Laetsch R D."/>
            <person name="Stevens L."/>
            <person name="Kumar S."/>
            <person name="Blaxter L. M."/>
        </authorList>
    </citation>
    <scope>NUCLEOTIDE SEQUENCE [LARGE SCALE GENOMIC DNA]</scope>
</reference>
<dbReference type="PANTHER" id="PTHR14150:SF12">
    <property type="entry name" value="U3 SMALL NUCLEOLAR RNA-ASSOCIATED PROTEIN 14 HOMOLOG A"/>
    <property type="match status" value="1"/>
</dbReference>
<evidence type="ECO:0000313" key="7">
    <source>
        <dbReference type="Proteomes" id="UP000277928"/>
    </source>
</evidence>
<dbReference type="GO" id="GO:0032040">
    <property type="term" value="C:small-subunit processome"/>
    <property type="evidence" value="ECO:0007669"/>
    <property type="project" value="InterPro"/>
</dbReference>
<keyword evidence="3" id="KW-0597">Phosphoprotein</keyword>
<dbReference type="PANTHER" id="PTHR14150">
    <property type="entry name" value="U3 SMALL NUCLEOLAR RNA-ASSOCIATED PROTEIN 14"/>
    <property type="match status" value="1"/>
</dbReference>
<dbReference type="Proteomes" id="UP000277928">
    <property type="component" value="Unassembled WGS sequence"/>
</dbReference>
<dbReference type="OMA" id="QVIEPMD"/>
<feature type="compositionally biased region" description="Basic and acidic residues" evidence="5">
    <location>
        <begin position="299"/>
        <end position="313"/>
    </location>
</feature>
<protein>
    <submittedName>
        <fullName evidence="6">Uncharacterized protein</fullName>
    </submittedName>
</protein>
<feature type="compositionally biased region" description="Basic and acidic residues" evidence="5">
    <location>
        <begin position="379"/>
        <end position="399"/>
    </location>
</feature>
<organism evidence="6 7">
    <name type="scientific">Litomosoides sigmodontis</name>
    <name type="common">Filarial nematode worm</name>
    <dbReference type="NCBI Taxonomy" id="42156"/>
    <lineage>
        <taxon>Eukaryota</taxon>
        <taxon>Metazoa</taxon>
        <taxon>Ecdysozoa</taxon>
        <taxon>Nematoda</taxon>
        <taxon>Chromadorea</taxon>
        <taxon>Rhabditida</taxon>
        <taxon>Spirurina</taxon>
        <taxon>Spiruromorpha</taxon>
        <taxon>Filarioidea</taxon>
        <taxon>Onchocercidae</taxon>
        <taxon>Litomosoides</taxon>
    </lineage>
</organism>
<dbReference type="OrthoDB" id="277439at2759"/>
<evidence type="ECO:0000256" key="1">
    <source>
        <dbReference type="ARBA" id="ARBA00004604"/>
    </source>
</evidence>
<evidence type="ECO:0000256" key="4">
    <source>
        <dbReference type="ARBA" id="ARBA00023242"/>
    </source>
</evidence>
<dbReference type="STRING" id="42156.A0A3P6TFF7"/>
<dbReference type="InterPro" id="IPR006709">
    <property type="entry name" value="SSU_processome_Utp14"/>
</dbReference>
<dbReference type="Pfam" id="PF04615">
    <property type="entry name" value="Utp14"/>
    <property type="match status" value="1"/>
</dbReference>
<evidence type="ECO:0000256" key="5">
    <source>
        <dbReference type="SAM" id="MobiDB-lite"/>
    </source>
</evidence>
<comment type="subcellular location">
    <subcellularLocation>
        <location evidence="1">Nucleus</location>
        <location evidence="1">Nucleolus</location>
    </subcellularLocation>
</comment>
<feature type="compositionally biased region" description="Basic and acidic residues" evidence="5">
    <location>
        <begin position="351"/>
        <end position="364"/>
    </location>
</feature>
<feature type="compositionally biased region" description="Basic and acidic residues" evidence="5">
    <location>
        <begin position="454"/>
        <end position="465"/>
    </location>
</feature>
<feature type="compositionally biased region" description="Polar residues" evidence="5">
    <location>
        <begin position="368"/>
        <end position="378"/>
    </location>
</feature>
<evidence type="ECO:0000313" key="6">
    <source>
        <dbReference type="EMBL" id="VDK79605.1"/>
    </source>
</evidence>
<evidence type="ECO:0000256" key="2">
    <source>
        <dbReference type="ARBA" id="ARBA00007774"/>
    </source>
</evidence>
<gene>
    <name evidence="6" type="ORF">NLS_LOCUS4586</name>
</gene>
<dbReference type="EMBL" id="UYRX01000300">
    <property type="protein sequence ID" value="VDK79605.1"/>
    <property type="molecule type" value="Genomic_DNA"/>
</dbReference>
<evidence type="ECO:0000256" key="3">
    <source>
        <dbReference type="ARBA" id="ARBA00022553"/>
    </source>
</evidence>
<accession>A0A3P6TFF7</accession>
<feature type="compositionally biased region" description="Basic and acidic residues" evidence="5">
    <location>
        <begin position="428"/>
        <end position="447"/>
    </location>
</feature>